<proteinExistence type="predicted"/>
<evidence type="ECO:0000313" key="1">
    <source>
        <dbReference type="EMBL" id="ETN72950.1"/>
    </source>
</evidence>
<protein>
    <submittedName>
        <fullName evidence="1">Uncharacterized protein</fullName>
    </submittedName>
</protein>
<gene>
    <name evidence="1" type="ORF">NECAME_13678</name>
</gene>
<evidence type="ECO:0000313" key="2">
    <source>
        <dbReference type="Proteomes" id="UP000053676"/>
    </source>
</evidence>
<feature type="non-terminal residue" evidence="1">
    <location>
        <position position="1"/>
    </location>
</feature>
<name>W2STJ4_NECAM</name>
<sequence length="52" mass="6150">SNHEDARYRLVAPPSESFEKSSLDIGSERKETDELMKSRRSVHFWTKQTLLR</sequence>
<dbReference type="Proteomes" id="UP000053676">
    <property type="component" value="Unassembled WGS sequence"/>
</dbReference>
<reference evidence="2" key="1">
    <citation type="journal article" date="2014" name="Nat. Genet.">
        <title>Genome of the human hookworm Necator americanus.</title>
        <authorList>
            <person name="Tang Y.T."/>
            <person name="Gao X."/>
            <person name="Rosa B.A."/>
            <person name="Abubucker S."/>
            <person name="Hallsworth-Pepin K."/>
            <person name="Martin J."/>
            <person name="Tyagi R."/>
            <person name="Heizer E."/>
            <person name="Zhang X."/>
            <person name="Bhonagiri-Palsikar V."/>
            <person name="Minx P."/>
            <person name="Warren W.C."/>
            <person name="Wang Q."/>
            <person name="Zhan B."/>
            <person name="Hotez P.J."/>
            <person name="Sternberg P.W."/>
            <person name="Dougall A."/>
            <person name="Gaze S.T."/>
            <person name="Mulvenna J."/>
            <person name="Sotillo J."/>
            <person name="Ranganathan S."/>
            <person name="Rabelo E.M."/>
            <person name="Wilson R.K."/>
            <person name="Felgner P.L."/>
            <person name="Bethony J."/>
            <person name="Hawdon J.M."/>
            <person name="Gasser R.B."/>
            <person name="Loukas A."/>
            <person name="Mitreva M."/>
        </authorList>
    </citation>
    <scope>NUCLEOTIDE SEQUENCE [LARGE SCALE GENOMIC DNA]</scope>
</reference>
<dbReference type="EMBL" id="KI662370">
    <property type="protein sequence ID" value="ETN72950.1"/>
    <property type="molecule type" value="Genomic_DNA"/>
</dbReference>
<organism evidence="1 2">
    <name type="scientific">Necator americanus</name>
    <name type="common">Human hookworm</name>
    <dbReference type="NCBI Taxonomy" id="51031"/>
    <lineage>
        <taxon>Eukaryota</taxon>
        <taxon>Metazoa</taxon>
        <taxon>Ecdysozoa</taxon>
        <taxon>Nematoda</taxon>
        <taxon>Chromadorea</taxon>
        <taxon>Rhabditida</taxon>
        <taxon>Rhabditina</taxon>
        <taxon>Rhabditomorpha</taxon>
        <taxon>Strongyloidea</taxon>
        <taxon>Ancylostomatidae</taxon>
        <taxon>Bunostominae</taxon>
        <taxon>Necator</taxon>
    </lineage>
</organism>
<accession>W2STJ4</accession>
<dbReference type="AlphaFoldDB" id="W2STJ4"/>
<keyword evidence="2" id="KW-1185">Reference proteome</keyword>
<dbReference type="KEGG" id="nai:NECAME_13678"/>